<name>A0A0M0LL66_9BACL</name>
<proteinExistence type="inferred from homology"/>
<dbReference type="PANTHER" id="PTHR30294:SF45">
    <property type="entry name" value="LINEARMYCIN RESISTANCE PERMEASE PROTEIN LNRN"/>
    <property type="match status" value="1"/>
</dbReference>
<feature type="transmembrane region" description="Helical" evidence="8">
    <location>
        <begin position="340"/>
        <end position="362"/>
    </location>
</feature>
<dbReference type="PANTHER" id="PTHR30294">
    <property type="entry name" value="MEMBRANE COMPONENT OF ABC TRANSPORTER YHHJ-RELATED"/>
    <property type="match status" value="1"/>
</dbReference>
<evidence type="ECO:0000313" key="11">
    <source>
        <dbReference type="Proteomes" id="UP000036867"/>
    </source>
</evidence>
<comment type="similarity">
    <text evidence="2">Belongs to the ABC-2 integral membrane protein family.</text>
</comment>
<evidence type="ECO:0000256" key="6">
    <source>
        <dbReference type="ARBA" id="ARBA00022989"/>
    </source>
</evidence>
<dbReference type="Proteomes" id="UP000036867">
    <property type="component" value="Unassembled WGS sequence"/>
</dbReference>
<dbReference type="STRING" id="263475.AMD00_04040"/>
<gene>
    <name evidence="10" type="ORF">AMD00_04040</name>
</gene>
<keyword evidence="7 8" id="KW-0472">Membrane</keyword>
<dbReference type="Pfam" id="PF12698">
    <property type="entry name" value="ABC2_membrane_3"/>
    <property type="match status" value="1"/>
</dbReference>
<accession>A0A0M0LL66</accession>
<dbReference type="OrthoDB" id="266913at2"/>
<feature type="transmembrane region" description="Helical" evidence="8">
    <location>
        <begin position="175"/>
        <end position="195"/>
    </location>
</feature>
<dbReference type="InterPro" id="IPR013525">
    <property type="entry name" value="ABC2_TM"/>
</dbReference>
<sequence>MMNILKTKFLLFRRKPAAYIITTIIICVFTYLMGQGQVTKEPIALFSTLNNEQQSVIMKELKKLSQYDFTVYEEDEAIKQVKDGKVDVAISLKDDGYKLIVAPDFMNAPMLGNELNTIYSQVLLKNAIIQSSPDEQKEQITSKIVKIQDDPSFNIGYKNLGNENGLKFDQKLRSLFGFTLFMVIYTIASGVNHIVMERRDRIWERITVSAIPKWKAYLANLTYSFLLGYLQIALVLSIFYFAVGVDFYGGYWKSLIVVIPYVLCIVSLSIFIAAIANTPGKFNAFMTVLAVPLAMLGGAYWPLEIVTSKIMLALSKISPIKYGMDLLNGVTVNSSSITDLLFPFSILMFMTVIFMGIGINVLEKKEQI</sequence>
<dbReference type="AlphaFoldDB" id="A0A0M0LL66"/>
<feature type="transmembrane region" description="Helical" evidence="8">
    <location>
        <begin position="216"/>
        <end position="243"/>
    </location>
</feature>
<dbReference type="PROSITE" id="PS51012">
    <property type="entry name" value="ABC_TM2"/>
    <property type="match status" value="1"/>
</dbReference>
<keyword evidence="6 8" id="KW-1133">Transmembrane helix</keyword>
<dbReference type="GO" id="GO:0005886">
    <property type="term" value="C:plasma membrane"/>
    <property type="evidence" value="ECO:0007669"/>
    <property type="project" value="UniProtKB-SubCell"/>
</dbReference>
<protein>
    <recommendedName>
        <fullName evidence="9">ABC transmembrane type-2 domain-containing protein</fullName>
    </recommendedName>
</protein>
<evidence type="ECO:0000256" key="4">
    <source>
        <dbReference type="ARBA" id="ARBA00022475"/>
    </source>
</evidence>
<evidence type="ECO:0000256" key="8">
    <source>
        <dbReference type="SAM" id="Phobius"/>
    </source>
</evidence>
<comment type="caution">
    <text evidence="10">The sequence shown here is derived from an EMBL/GenBank/DDBJ whole genome shotgun (WGS) entry which is preliminary data.</text>
</comment>
<dbReference type="InterPro" id="IPR047817">
    <property type="entry name" value="ABC2_TM_bact-type"/>
</dbReference>
<feature type="transmembrane region" description="Helical" evidence="8">
    <location>
        <begin position="282"/>
        <end position="303"/>
    </location>
</feature>
<feature type="domain" description="ABC transmembrane type-2" evidence="9">
    <location>
        <begin position="137"/>
        <end position="365"/>
    </location>
</feature>
<organism evidence="10 11">
    <name type="scientific">Viridibacillus arvi</name>
    <dbReference type="NCBI Taxonomy" id="263475"/>
    <lineage>
        <taxon>Bacteria</taxon>
        <taxon>Bacillati</taxon>
        <taxon>Bacillota</taxon>
        <taxon>Bacilli</taxon>
        <taxon>Bacillales</taxon>
        <taxon>Caryophanaceae</taxon>
        <taxon>Viridibacillus</taxon>
    </lineage>
</organism>
<reference evidence="11" key="1">
    <citation type="submission" date="2015-08" db="EMBL/GenBank/DDBJ databases">
        <title>Fjat-10028 dsm 16317.</title>
        <authorList>
            <person name="Liu B."/>
            <person name="Wang J."/>
            <person name="Zhu Y."/>
            <person name="Liu G."/>
            <person name="Chen Q."/>
            <person name="Chen Z."/>
            <person name="Lan J."/>
            <person name="Che J."/>
            <person name="Ge C."/>
            <person name="Shi H."/>
            <person name="Pan Z."/>
            <person name="Liu X."/>
        </authorList>
    </citation>
    <scope>NUCLEOTIDE SEQUENCE [LARGE SCALE GENOMIC DNA]</scope>
    <source>
        <strain evidence="11">DSM 16317</strain>
    </source>
</reference>
<dbReference type="InterPro" id="IPR051449">
    <property type="entry name" value="ABC-2_transporter_component"/>
</dbReference>
<evidence type="ECO:0000256" key="7">
    <source>
        <dbReference type="ARBA" id="ARBA00023136"/>
    </source>
</evidence>
<evidence type="ECO:0000313" key="10">
    <source>
        <dbReference type="EMBL" id="KOO51642.1"/>
    </source>
</evidence>
<dbReference type="RefSeq" id="WP_053415793.1">
    <property type="nucleotide sequence ID" value="NZ_LILB01000001.1"/>
</dbReference>
<evidence type="ECO:0000256" key="1">
    <source>
        <dbReference type="ARBA" id="ARBA00004651"/>
    </source>
</evidence>
<dbReference type="GeneID" id="301135275"/>
<evidence type="ECO:0000256" key="5">
    <source>
        <dbReference type="ARBA" id="ARBA00022692"/>
    </source>
</evidence>
<evidence type="ECO:0000256" key="2">
    <source>
        <dbReference type="ARBA" id="ARBA00007783"/>
    </source>
</evidence>
<keyword evidence="3" id="KW-0813">Transport</keyword>
<keyword evidence="5 8" id="KW-0812">Transmembrane</keyword>
<feature type="transmembrane region" description="Helical" evidence="8">
    <location>
        <begin position="255"/>
        <end position="275"/>
    </location>
</feature>
<comment type="subcellular location">
    <subcellularLocation>
        <location evidence="1">Cell membrane</location>
        <topology evidence="1">Multi-pass membrane protein</topology>
    </subcellularLocation>
</comment>
<keyword evidence="4" id="KW-1003">Cell membrane</keyword>
<keyword evidence="11" id="KW-1185">Reference proteome</keyword>
<evidence type="ECO:0000256" key="3">
    <source>
        <dbReference type="ARBA" id="ARBA00022448"/>
    </source>
</evidence>
<dbReference type="EMBL" id="LILB01000001">
    <property type="protein sequence ID" value="KOO51642.1"/>
    <property type="molecule type" value="Genomic_DNA"/>
</dbReference>
<dbReference type="GO" id="GO:0140359">
    <property type="term" value="F:ABC-type transporter activity"/>
    <property type="evidence" value="ECO:0007669"/>
    <property type="project" value="InterPro"/>
</dbReference>
<evidence type="ECO:0000259" key="9">
    <source>
        <dbReference type="PROSITE" id="PS51012"/>
    </source>
</evidence>
<feature type="transmembrane region" description="Helical" evidence="8">
    <location>
        <begin position="16"/>
        <end position="34"/>
    </location>
</feature>